<dbReference type="SUPFAM" id="SSF50978">
    <property type="entry name" value="WD40 repeat-like"/>
    <property type="match status" value="1"/>
</dbReference>
<evidence type="ECO:0000313" key="2">
    <source>
        <dbReference type="Proteomes" id="UP001632038"/>
    </source>
</evidence>
<protein>
    <submittedName>
        <fullName evidence="1">Uncharacterized protein</fullName>
    </submittedName>
</protein>
<name>A0ABD3CF42_9LAMI</name>
<dbReference type="Proteomes" id="UP001632038">
    <property type="component" value="Unassembled WGS sequence"/>
</dbReference>
<dbReference type="EMBL" id="JAVIJP010000036">
    <property type="protein sequence ID" value="KAL3628500.1"/>
    <property type="molecule type" value="Genomic_DNA"/>
</dbReference>
<proteinExistence type="predicted"/>
<accession>A0ABD3CF42</accession>
<dbReference type="InterPro" id="IPR015943">
    <property type="entry name" value="WD40/YVTN_repeat-like_dom_sf"/>
</dbReference>
<keyword evidence="2" id="KW-1185">Reference proteome</keyword>
<sequence length="137" mass="15195">MNLGHPFSDLDGPDFPKQDLFPNSIVTLKKTAALRNPPHRRASASIDSFIRVFDVATNNTIANLETPPSEVWQLQFNPQLLWASSSSSWSFGEAMSIFVVDNPCACGFSPLLLACNFGRHCCTLKLQHGEDDELDKE</sequence>
<dbReference type="Gene3D" id="2.130.10.10">
    <property type="entry name" value="YVTN repeat-like/Quinoprotein amine dehydrogenase"/>
    <property type="match status" value="1"/>
</dbReference>
<dbReference type="InterPro" id="IPR036322">
    <property type="entry name" value="WD40_repeat_dom_sf"/>
</dbReference>
<gene>
    <name evidence="1" type="ORF">CASFOL_027546</name>
</gene>
<evidence type="ECO:0000313" key="1">
    <source>
        <dbReference type="EMBL" id="KAL3628500.1"/>
    </source>
</evidence>
<comment type="caution">
    <text evidence="1">The sequence shown here is derived from an EMBL/GenBank/DDBJ whole genome shotgun (WGS) entry which is preliminary data.</text>
</comment>
<dbReference type="AlphaFoldDB" id="A0ABD3CF42"/>
<organism evidence="1 2">
    <name type="scientific">Castilleja foliolosa</name>
    <dbReference type="NCBI Taxonomy" id="1961234"/>
    <lineage>
        <taxon>Eukaryota</taxon>
        <taxon>Viridiplantae</taxon>
        <taxon>Streptophyta</taxon>
        <taxon>Embryophyta</taxon>
        <taxon>Tracheophyta</taxon>
        <taxon>Spermatophyta</taxon>
        <taxon>Magnoliopsida</taxon>
        <taxon>eudicotyledons</taxon>
        <taxon>Gunneridae</taxon>
        <taxon>Pentapetalae</taxon>
        <taxon>asterids</taxon>
        <taxon>lamiids</taxon>
        <taxon>Lamiales</taxon>
        <taxon>Orobanchaceae</taxon>
        <taxon>Pedicularideae</taxon>
        <taxon>Castillejinae</taxon>
        <taxon>Castilleja</taxon>
    </lineage>
</organism>
<reference evidence="2" key="1">
    <citation type="journal article" date="2024" name="IScience">
        <title>Strigolactones Initiate the Formation of Haustorium-like Structures in Castilleja.</title>
        <authorList>
            <person name="Buerger M."/>
            <person name="Peterson D."/>
            <person name="Chory J."/>
        </authorList>
    </citation>
    <scope>NUCLEOTIDE SEQUENCE [LARGE SCALE GENOMIC DNA]</scope>
</reference>